<dbReference type="Proteomes" id="UP001155483">
    <property type="component" value="Unassembled WGS sequence"/>
</dbReference>
<sequence length="542" mass="61048">MKSSFIISFALLVSFSVAAQDTLRKREVNITSTYKPVLKESAKINFNATPPTADTIKPRLQYNIPNQNLVFAFQPGSLKPLALHVDTGGRWNNDSYIKAGFGNLTTPFLQAGLSLGDGKTAGLNVYAKHISSKGKQNFQDYRNTNVDVNGFYQTAKNMEWTARIGGFQEKYNKYGYQPKDLVFPDDSLAVHYQTWRGRVGVHNINRTQYGISYAPEIKVDVFNDGLSNSESNTYIKLPIQKEVGKIFAVDVALEASLNRYKPDNKDADNNNFVTIAPSILFKTPNANIQAGIRPAWNNGDFKLLPNIMAEFGSADKSFSFQLGWVGYLRYSGYQYLAGFNPWIWAPQDVYNTTIEERYAGLKGSVGDHFSYGAKLGFNKYNNQPLFLNDNIDGKSFVILNEAKMKVVHVGGELGYNVGETFSLISNLTFNQYTTDVHDKAWGLLPMEFTTKMRIQVMKDLFITGDLYAFEGSKYHNENGDSKRLNGAIDLSGGAEFAILKNMKVWAQFNNILNKEYQRWNRYPVYGFNFLGGIIFSFAQNNK</sequence>
<evidence type="ECO:0000256" key="3">
    <source>
        <dbReference type="ARBA" id="ARBA00023237"/>
    </source>
</evidence>
<keyword evidence="6" id="KW-1185">Reference proteome</keyword>
<dbReference type="Gene3D" id="2.40.170.20">
    <property type="entry name" value="TonB-dependent receptor, beta-barrel domain"/>
    <property type="match status" value="1"/>
</dbReference>
<comment type="caution">
    <text evidence="5">The sequence shown here is derived from an EMBL/GenBank/DDBJ whole genome shotgun (WGS) entry which is preliminary data.</text>
</comment>
<evidence type="ECO:0000313" key="6">
    <source>
        <dbReference type="Proteomes" id="UP001155483"/>
    </source>
</evidence>
<keyword evidence="4" id="KW-0732">Signal</keyword>
<dbReference type="AlphaFoldDB" id="A0A9X2XY91"/>
<feature type="chain" id="PRO_5040877427" description="TonB-dependent receptor" evidence="4">
    <location>
        <begin position="20"/>
        <end position="542"/>
    </location>
</feature>
<organism evidence="5 6">
    <name type="scientific">Paraflavisolibacter caeni</name>
    <dbReference type="NCBI Taxonomy" id="2982496"/>
    <lineage>
        <taxon>Bacteria</taxon>
        <taxon>Pseudomonadati</taxon>
        <taxon>Bacteroidota</taxon>
        <taxon>Chitinophagia</taxon>
        <taxon>Chitinophagales</taxon>
        <taxon>Chitinophagaceae</taxon>
        <taxon>Paraflavisolibacter</taxon>
    </lineage>
</organism>
<evidence type="ECO:0000256" key="4">
    <source>
        <dbReference type="SAM" id="SignalP"/>
    </source>
</evidence>
<evidence type="ECO:0008006" key="7">
    <source>
        <dbReference type="Google" id="ProtNLM"/>
    </source>
</evidence>
<dbReference type="GO" id="GO:0009279">
    <property type="term" value="C:cell outer membrane"/>
    <property type="evidence" value="ECO:0007669"/>
    <property type="project" value="UniProtKB-SubCell"/>
</dbReference>
<evidence type="ECO:0000256" key="2">
    <source>
        <dbReference type="ARBA" id="ARBA00023136"/>
    </source>
</evidence>
<evidence type="ECO:0000313" key="5">
    <source>
        <dbReference type="EMBL" id="MCU7550802.1"/>
    </source>
</evidence>
<dbReference type="RefSeq" id="WP_279298239.1">
    <property type="nucleotide sequence ID" value="NZ_JAOTIF010000015.1"/>
</dbReference>
<keyword evidence="3" id="KW-0998">Cell outer membrane</keyword>
<comment type="subcellular location">
    <subcellularLocation>
        <location evidence="1">Cell outer membrane</location>
    </subcellularLocation>
</comment>
<reference evidence="5" key="1">
    <citation type="submission" date="2022-09" db="EMBL/GenBank/DDBJ databases">
        <authorList>
            <person name="Yuan C."/>
            <person name="Ke Z."/>
        </authorList>
    </citation>
    <scope>NUCLEOTIDE SEQUENCE</scope>
    <source>
        <strain evidence="5">LB-8</strain>
    </source>
</reference>
<dbReference type="InterPro" id="IPR036942">
    <property type="entry name" value="Beta-barrel_TonB_sf"/>
</dbReference>
<gene>
    <name evidence="5" type="ORF">OCK74_16910</name>
</gene>
<feature type="signal peptide" evidence="4">
    <location>
        <begin position="1"/>
        <end position="19"/>
    </location>
</feature>
<proteinExistence type="predicted"/>
<reference evidence="5" key="2">
    <citation type="submission" date="2023-04" db="EMBL/GenBank/DDBJ databases">
        <title>Paracnuella aquatica gen. nov., sp. nov., a member of the family Chitinophagaceae isolated from a hot spring.</title>
        <authorList>
            <person name="Wang C."/>
        </authorList>
    </citation>
    <scope>NUCLEOTIDE SEQUENCE</scope>
    <source>
        <strain evidence="5">LB-8</strain>
    </source>
</reference>
<evidence type="ECO:0000256" key="1">
    <source>
        <dbReference type="ARBA" id="ARBA00004442"/>
    </source>
</evidence>
<keyword evidence="2" id="KW-0472">Membrane</keyword>
<dbReference type="SUPFAM" id="SSF56935">
    <property type="entry name" value="Porins"/>
    <property type="match status" value="1"/>
</dbReference>
<protein>
    <recommendedName>
        <fullName evidence="7">TonB-dependent receptor</fullName>
    </recommendedName>
</protein>
<dbReference type="EMBL" id="JAOTIF010000015">
    <property type="protein sequence ID" value="MCU7550802.1"/>
    <property type="molecule type" value="Genomic_DNA"/>
</dbReference>
<accession>A0A9X2XY91</accession>
<name>A0A9X2XY91_9BACT</name>